<dbReference type="InterPro" id="IPR039425">
    <property type="entry name" value="RNA_pol_sigma-70-like"/>
</dbReference>
<feature type="domain" description="RNA polymerase sigma-70 ECF-like HTH" evidence="5">
    <location>
        <begin position="27"/>
        <end position="166"/>
    </location>
</feature>
<evidence type="ECO:0000313" key="7">
    <source>
        <dbReference type="Proteomes" id="UP000228945"/>
    </source>
</evidence>
<evidence type="ECO:0000256" key="1">
    <source>
        <dbReference type="ARBA" id="ARBA00010641"/>
    </source>
</evidence>
<dbReference type="RefSeq" id="WP_099623819.1">
    <property type="nucleotide sequence ID" value="NZ_CP024201.1"/>
</dbReference>
<comment type="similarity">
    <text evidence="1">Belongs to the sigma-70 factor family. ECF subfamily.</text>
</comment>
<dbReference type="InterPro" id="IPR014284">
    <property type="entry name" value="RNA_pol_sigma-70_dom"/>
</dbReference>
<dbReference type="KEGG" id="cmb:CSW64_20345"/>
<dbReference type="AlphaFoldDB" id="A0A2D2B2U2"/>
<evidence type="ECO:0000256" key="2">
    <source>
        <dbReference type="ARBA" id="ARBA00023015"/>
    </source>
</evidence>
<evidence type="ECO:0000259" key="5">
    <source>
        <dbReference type="Pfam" id="PF07638"/>
    </source>
</evidence>
<proteinExistence type="inferred from homology"/>
<name>A0A2D2B2U2_9CAUL</name>
<keyword evidence="7" id="KW-1185">Reference proteome</keyword>
<evidence type="ECO:0000313" key="6">
    <source>
        <dbReference type="EMBL" id="ATQ44571.1"/>
    </source>
</evidence>
<dbReference type="Gene3D" id="1.10.1740.10">
    <property type="match status" value="1"/>
</dbReference>
<dbReference type="PANTHER" id="PTHR43133">
    <property type="entry name" value="RNA POLYMERASE ECF-TYPE SIGMA FACTO"/>
    <property type="match status" value="1"/>
</dbReference>
<dbReference type="InterPro" id="IPR053812">
    <property type="entry name" value="HTH_Sigma70_ECF-like"/>
</dbReference>
<evidence type="ECO:0000256" key="4">
    <source>
        <dbReference type="ARBA" id="ARBA00023163"/>
    </source>
</evidence>
<reference evidence="6 7" key="1">
    <citation type="submission" date="2017-10" db="EMBL/GenBank/DDBJ databases">
        <title>Genome sequence of Caulobacter mirabilis FWC38.</title>
        <authorList>
            <person name="Fiebig A."/>
            <person name="Crosson S."/>
        </authorList>
    </citation>
    <scope>NUCLEOTIDE SEQUENCE [LARGE SCALE GENOMIC DNA]</scope>
    <source>
        <strain evidence="6 7">FWC 38</strain>
    </source>
</reference>
<protein>
    <submittedName>
        <fullName evidence="6">RNA polymerase subunit sigma</fullName>
    </submittedName>
</protein>
<organism evidence="6 7">
    <name type="scientific">Caulobacter mirabilis</name>
    <dbReference type="NCBI Taxonomy" id="69666"/>
    <lineage>
        <taxon>Bacteria</taxon>
        <taxon>Pseudomonadati</taxon>
        <taxon>Pseudomonadota</taxon>
        <taxon>Alphaproteobacteria</taxon>
        <taxon>Caulobacterales</taxon>
        <taxon>Caulobacteraceae</taxon>
        <taxon>Caulobacter</taxon>
    </lineage>
</organism>
<dbReference type="OrthoDB" id="7190058at2"/>
<dbReference type="EMBL" id="CP024201">
    <property type="protein sequence ID" value="ATQ44571.1"/>
    <property type="molecule type" value="Genomic_DNA"/>
</dbReference>
<dbReference type="Proteomes" id="UP000228945">
    <property type="component" value="Chromosome"/>
</dbReference>
<keyword evidence="2" id="KW-0805">Transcription regulation</keyword>
<keyword evidence="4" id="KW-0804">Transcription</keyword>
<gene>
    <name evidence="6" type="ORF">CSW64_20345</name>
</gene>
<dbReference type="NCBIfam" id="TIGR02937">
    <property type="entry name" value="sigma70-ECF"/>
    <property type="match status" value="1"/>
</dbReference>
<evidence type="ECO:0000256" key="3">
    <source>
        <dbReference type="ARBA" id="ARBA00023082"/>
    </source>
</evidence>
<dbReference type="Pfam" id="PF07638">
    <property type="entry name" value="Sigma70_ECF"/>
    <property type="match status" value="1"/>
</dbReference>
<dbReference type="GO" id="GO:0016987">
    <property type="term" value="F:sigma factor activity"/>
    <property type="evidence" value="ECO:0007669"/>
    <property type="project" value="UniProtKB-KW"/>
</dbReference>
<accession>A0A2D2B2U2</accession>
<dbReference type="InterPro" id="IPR013324">
    <property type="entry name" value="RNA_pol_sigma_r3/r4-like"/>
</dbReference>
<dbReference type="GO" id="GO:0006352">
    <property type="term" value="P:DNA-templated transcription initiation"/>
    <property type="evidence" value="ECO:0007669"/>
    <property type="project" value="InterPro"/>
</dbReference>
<dbReference type="PANTHER" id="PTHR43133:SF63">
    <property type="entry name" value="RNA POLYMERASE SIGMA FACTOR FECI-RELATED"/>
    <property type="match status" value="1"/>
</dbReference>
<dbReference type="InterPro" id="IPR013325">
    <property type="entry name" value="RNA_pol_sigma_r2"/>
</dbReference>
<dbReference type="Gene3D" id="1.10.10.10">
    <property type="entry name" value="Winged helix-like DNA-binding domain superfamily/Winged helix DNA-binding domain"/>
    <property type="match status" value="1"/>
</dbReference>
<dbReference type="SUPFAM" id="SSF88659">
    <property type="entry name" value="Sigma3 and sigma4 domains of RNA polymerase sigma factors"/>
    <property type="match status" value="1"/>
</dbReference>
<dbReference type="SUPFAM" id="SSF88946">
    <property type="entry name" value="Sigma2 domain of RNA polymerase sigma factors"/>
    <property type="match status" value="1"/>
</dbReference>
<sequence length="181" mass="19923">MVSDAAARLRGHLVEKYETLLAGVSARLGSREQARDALQDAYVKLSTTGPEQEVRHPTAYLYRMALNIAANARRKDKRLLTFDEVSALLEVPDETPDPASIAEARSDLTLVKEAMSRMSPRRLAICTAAWLDGLSTAEIADRHGVAQRTVQHELKLAAEDLQRILNQPRVVPLRRSAGGVS</sequence>
<dbReference type="InterPro" id="IPR036388">
    <property type="entry name" value="WH-like_DNA-bd_sf"/>
</dbReference>
<keyword evidence="3" id="KW-0731">Sigma factor</keyword>